<reference evidence="6 7" key="1">
    <citation type="journal article" date="2024" name="IMA Fungus">
        <title>IMA Genome - F19 : A genome assembly and annotation guide to empower mycologists, including annotated draft genome sequences of Ceratocystis pirilliformis, Diaporthe australafricana, Fusarium ophioides, Paecilomyces lecythidis, and Sporothrix stenoceras.</title>
        <authorList>
            <person name="Aylward J."/>
            <person name="Wilson A.M."/>
            <person name="Visagie C.M."/>
            <person name="Spraker J."/>
            <person name="Barnes I."/>
            <person name="Buitendag C."/>
            <person name="Ceriani C."/>
            <person name="Del Mar Angel L."/>
            <person name="du Plessis D."/>
            <person name="Fuchs T."/>
            <person name="Gasser K."/>
            <person name="Kramer D."/>
            <person name="Li W."/>
            <person name="Munsamy K."/>
            <person name="Piso A."/>
            <person name="Price J.L."/>
            <person name="Sonnekus B."/>
            <person name="Thomas C."/>
            <person name="van der Nest A."/>
            <person name="van Dijk A."/>
            <person name="van Heerden A."/>
            <person name="van Vuuren N."/>
            <person name="Yilmaz N."/>
            <person name="Duong T.A."/>
            <person name="van der Merwe N.A."/>
            <person name="Wingfield M.J."/>
            <person name="Wingfield B.D."/>
        </authorList>
    </citation>
    <scope>NUCLEOTIDE SEQUENCE [LARGE SCALE GENOMIC DNA]</scope>
    <source>
        <strain evidence="6 7">CMW 18167</strain>
    </source>
</reference>
<dbReference type="InterPro" id="IPR002938">
    <property type="entry name" value="FAD-bd"/>
</dbReference>
<evidence type="ECO:0000313" key="6">
    <source>
        <dbReference type="EMBL" id="KAL1872237.1"/>
    </source>
</evidence>
<sequence length="303" mass="34093">MGERLQVDVLIIGAGPAGLMNRLMAAAWMAQTGVHALLIDKRSDHTQNGRADGLESRTLEILDSFGLADKVWAEANHTVEISLWCDSVDGPLRRHSISANSKPGWSRFYESTLGQGRIEELLLEFIQSHGHVDIRRETIPTSFEIDYARIDDHSSYPIRLTLDSAVSTPLHPLDDSFHDSGLSTPKDSRDARVQPHPNDSQSGRSSMDVEAKFIVKSKFGNLMMIPREKRLVRVYVELSPSTAAQYKMEENAGFIMSQVEVIMQPYSMKAKHIAWSTVYNVLYFLPTKVLRSRPEDLPKDFVP</sequence>
<dbReference type="PANTHER" id="PTHR43004">
    <property type="entry name" value="TRK SYSTEM POTASSIUM UPTAKE PROTEIN"/>
    <property type="match status" value="1"/>
</dbReference>
<evidence type="ECO:0000259" key="5">
    <source>
        <dbReference type="Pfam" id="PF01494"/>
    </source>
</evidence>
<organism evidence="6 7">
    <name type="scientific">Paecilomyces lecythidis</name>
    <dbReference type="NCBI Taxonomy" id="3004212"/>
    <lineage>
        <taxon>Eukaryota</taxon>
        <taxon>Fungi</taxon>
        <taxon>Dikarya</taxon>
        <taxon>Ascomycota</taxon>
        <taxon>Pezizomycotina</taxon>
        <taxon>Eurotiomycetes</taxon>
        <taxon>Eurotiomycetidae</taxon>
        <taxon>Eurotiales</taxon>
        <taxon>Thermoascaceae</taxon>
        <taxon>Paecilomyces</taxon>
    </lineage>
</organism>
<dbReference type="EMBL" id="JAVDPF010000025">
    <property type="protein sequence ID" value="KAL1872237.1"/>
    <property type="molecule type" value="Genomic_DNA"/>
</dbReference>
<proteinExistence type="predicted"/>
<keyword evidence="7" id="KW-1185">Reference proteome</keyword>
<dbReference type="SUPFAM" id="SSF51905">
    <property type="entry name" value="FAD/NAD(P)-binding domain"/>
    <property type="match status" value="1"/>
</dbReference>
<evidence type="ECO:0000313" key="7">
    <source>
        <dbReference type="Proteomes" id="UP001583193"/>
    </source>
</evidence>
<dbReference type="PANTHER" id="PTHR43004:SF13">
    <property type="entry name" value="FAD-BINDING DOMAIN-CONTAINING PROTEIN-RELATED"/>
    <property type="match status" value="1"/>
</dbReference>
<dbReference type="Pfam" id="PF01494">
    <property type="entry name" value="FAD_binding_3"/>
    <property type="match status" value="1"/>
</dbReference>
<dbReference type="InterPro" id="IPR036188">
    <property type="entry name" value="FAD/NAD-bd_sf"/>
</dbReference>
<keyword evidence="3" id="KW-0560">Oxidoreductase</keyword>
<dbReference type="SUPFAM" id="SSF54373">
    <property type="entry name" value="FAD-linked reductases, C-terminal domain"/>
    <property type="match status" value="1"/>
</dbReference>
<evidence type="ECO:0000256" key="1">
    <source>
        <dbReference type="ARBA" id="ARBA00022630"/>
    </source>
</evidence>
<comment type="caution">
    <text evidence="6">The sequence shown here is derived from an EMBL/GenBank/DDBJ whole genome shotgun (WGS) entry which is preliminary data.</text>
</comment>
<evidence type="ECO:0000256" key="3">
    <source>
        <dbReference type="ARBA" id="ARBA00023002"/>
    </source>
</evidence>
<dbReference type="Gene3D" id="3.50.50.60">
    <property type="entry name" value="FAD/NAD(P)-binding domain"/>
    <property type="match status" value="1"/>
</dbReference>
<keyword evidence="2" id="KW-0274">FAD</keyword>
<gene>
    <name evidence="6" type="ORF">Plec18167_006840</name>
</gene>
<evidence type="ECO:0000256" key="2">
    <source>
        <dbReference type="ARBA" id="ARBA00022827"/>
    </source>
</evidence>
<evidence type="ECO:0000256" key="4">
    <source>
        <dbReference type="SAM" id="MobiDB-lite"/>
    </source>
</evidence>
<protein>
    <recommendedName>
        <fullName evidence="5">FAD-binding domain-containing protein</fullName>
    </recommendedName>
</protein>
<keyword evidence="1" id="KW-0285">Flavoprotein</keyword>
<dbReference type="InterPro" id="IPR050641">
    <property type="entry name" value="RIFMO-like"/>
</dbReference>
<feature type="domain" description="FAD-binding" evidence="5">
    <location>
        <begin position="7"/>
        <end position="147"/>
    </location>
</feature>
<dbReference type="Gene3D" id="3.30.9.10">
    <property type="entry name" value="D-Amino Acid Oxidase, subunit A, domain 2"/>
    <property type="match status" value="1"/>
</dbReference>
<dbReference type="Proteomes" id="UP001583193">
    <property type="component" value="Unassembled WGS sequence"/>
</dbReference>
<feature type="region of interest" description="Disordered" evidence="4">
    <location>
        <begin position="174"/>
        <end position="207"/>
    </location>
</feature>
<accession>A0ABR3X8G9</accession>
<name>A0ABR3X8G9_9EURO</name>